<evidence type="ECO:0000259" key="2">
    <source>
        <dbReference type="Pfam" id="PF25933"/>
    </source>
</evidence>
<dbReference type="Proteomes" id="UP000466535">
    <property type="component" value="Unassembled WGS sequence"/>
</dbReference>
<evidence type="ECO:0000256" key="1">
    <source>
        <dbReference type="SAM" id="Phobius"/>
    </source>
</evidence>
<evidence type="ECO:0000313" key="3">
    <source>
        <dbReference type="EMBL" id="MXR52852.1"/>
    </source>
</evidence>
<feature type="transmembrane region" description="Helical" evidence="1">
    <location>
        <begin position="12"/>
        <end position="35"/>
    </location>
</feature>
<name>A0A6B0TBU1_9EURY</name>
<keyword evidence="1" id="KW-1133">Transmembrane helix</keyword>
<reference evidence="3 4" key="1">
    <citation type="submission" date="2019-12" db="EMBL/GenBank/DDBJ databases">
        <title>Isolation and characterization of three novel carbon monoxide-oxidizing members of Halobacteria from salione crusts and soils.</title>
        <authorList>
            <person name="Myers M.R."/>
            <person name="King G.M."/>
        </authorList>
    </citation>
    <scope>NUCLEOTIDE SEQUENCE [LARGE SCALE GENOMIC DNA]</scope>
    <source>
        <strain evidence="3 4">WSH3</strain>
    </source>
</reference>
<proteinExistence type="predicted"/>
<accession>A0A6B0TBU1</accession>
<dbReference type="OrthoDB" id="270777at2157"/>
<keyword evidence="1" id="KW-0812">Transmembrane</keyword>
<gene>
    <name evidence="3" type="ORF">GRX03_14710</name>
</gene>
<dbReference type="Pfam" id="PF25933">
    <property type="entry name" value="DUF7978"/>
    <property type="match status" value="1"/>
</dbReference>
<keyword evidence="1" id="KW-0472">Membrane</keyword>
<feature type="domain" description="DUF7978" evidence="2">
    <location>
        <begin position="4"/>
        <end position="185"/>
    </location>
</feature>
<sequence>MSYNTSSGDRPPLGLGAVAGIAAWIIGYALVFLVAGPEVQDSVAQRLIEAVDGQPATYEMVGWVFYNAHFVDTVIVDIPAISDQTATAIGGDGFSQLLYLVPVGLLVTAGLGLARSQGVSEVRDGLLVGATVLPGYLLLSVLGLVLFEVSVGPATGRPAQMQALFLAGIVYPLVFGASGGVAGAMTAETAG</sequence>
<dbReference type="AlphaFoldDB" id="A0A6B0TBU1"/>
<dbReference type="EMBL" id="WUUT01000006">
    <property type="protein sequence ID" value="MXR52852.1"/>
    <property type="molecule type" value="Genomic_DNA"/>
</dbReference>
<protein>
    <recommendedName>
        <fullName evidence="2">DUF7978 domain-containing protein</fullName>
    </recommendedName>
</protein>
<feature type="transmembrane region" description="Helical" evidence="1">
    <location>
        <begin position="126"/>
        <end position="147"/>
    </location>
</feature>
<keyword evidence="4" id="KW-1185">Reference proteome</keyword>
<evidence type="ECO:0000313" key="4">
    <source>
        <dbReference type="Proteomes" id="UP000466535"/>
    </source>
</evidence>
<feature type="transmembrane region" description="Helical" evidence="1">
    <location>
        <begin position="97"/>
        <end position="114"/>
    </location>
</feature>
<comment type="caution">
    <text evidence="3">The sequence shown here is derived from an EMBL/GenBank/DDBJ whole genome shotgun (WGS) entry which is preliminary data.</text>
</comment>
<dbReference type="InterPro" id="IPR058284">
    <property type="entry name" value="DUF7978"/>
</dbReference>
<feature type="transmembrane region" description="Helical" evidence="1">
    <location>
        <begin position="159"/>
        <end position="185"/>
    </location>
</feature>
<dbReference type="RefSeq" id="WP_159764984.1">
    <property type="nucleotide sequence ID" value="NZ_WUUT01000006.1"/>
</dbReference>
<organism evidence="3 4">
    <name type="scientific">Halovenus carboxidivorans</name>
    <dbReference type="NCBI Taxonomy" id="2692199"/>
    <lineage>
        <taxon>Archaea</taxon>
        <taxon>Methanobacteriati</taxon>
        <taxon>Methanobacteriota</taxon>
        <taxon>Stenosarchaea group</taxon>
        <taxon>Halobacteria</taxon>
        <taxon>Halobacteriales</taxon>
        <taxon>Haloarculaceae</taxon>
        <taxon>Halovenus</taxon>
    </lineage>
</organism>